<gene>
    <name evidence="3" type="ORF">GBAR_LOCUS21844</name>
</gene>
<protein>
    <submittedName>
        <fullName evidence="3">Bifunctional thiamine biosynthesis protein ThiDN</fullName>
    </submittedName>
</protein>
<dbReference type="Pfam" id="PF08543">
    <property type="entry name" value="Phos_pyr_kin"/>
    <property type="match status" value="1"/>
</dbReference>
<dbReference type="GO" id="GO:0005829">
    <property type="term" value="C:cytosol"/>
    <property type="evidence" value="ECO:0007669"/>
    <property type="project" value="TreeGrafter"/>
</dbReference>
<dbReference type="InterPro" id="IPR036409">
    <property type="entry name" value="Aldolase_II/adducin_N_sf"/>
</dbReference>
<dbReference type="InterPro" id="IPR013749">
    <property type="entry name" value="PM/HMP-P_kinase-1"/>
</dbReference>
<feature type="domain" description="Pyridoxamine kinase/Phosphomethylpyrimidine kinase" evidence="1">
    <location>
        <begin position="10"/>
        <end position="246"/>
    </location>
</feature>
<dbReference type="InterPro" id="IPR019293">
    <property type="entry name" value="ThiN"/>
</dbReference>
<name>A0AA35T027_GEOBA</name>
<dbReference type="NCBIfam" id="TIGR00097">
    <property type="entry name" value="HMP-P_kinase"/>
    <property type="match status" value="1"/>
</dbReference>
<dbReference type="GO" id="GO:0009228">
    <property type="term" value="P:thiamine biosynthetic process"/>
    <property type="evidence" value="ECO:0007669"/>
    <property type="project" value="InterPro"/>
</dbReference>
<dbReference type="AlphaFoldDB" id="A0AA35T027"/>
<dbReference type="PANTHER" id="PTHR20858">
    <property type="entry name" value="PHOSPHOMETHYLPYRIMIDINE KINASE"/>
    <property type="match status" value="1"/>
</dbReference>
<sequence>MNVLSIAGSDPSSGAGIQGDLRTFAALGHNGFSVVTAVTSQNSSGFAGAEPVSPGLVRSQMDSVLGDFRVDAIKIGMVYSSKVIGAVRSGLAGVTAPMVLDPVIESTTGGTLLQKEAVPDYLGLLPLAFAVTPNAAEAEALTGVRVRAAGDAPKAAQRLRDMGARNVIITGLESGGSVSDCVCTESGVYSISARRIGRQVHGSGCAYSAALAASISTGLGIDEAARLAKRYAADSIRQSRRIGGGIAVAGASTSGMESEMQDAVRRLVGMENIHRLIPEVQMNFGYSRTRPRSRQDVLAVQGRIVRSGRGAIVAGPLVFGGSRHVASAILQMNKKFPHVRSALNIRLGQDVLKRMQENGMTVLSYDRRGEPDDVRRKEGGSVSWGIRTALDGAASAPDAIFHEGGPGKEPMIMVFGDGPGDIVRKVGLLL</sequence>
<accession>A0AA35T027</accession>
<dbReference type="GO" id="GO:0008972">
    <property type="term" value="F:phosphomethylpyrimidine kinase activity"/>
    <property type="evidence" value="ECO:0007669"/>
    <property type="project" value="InterPro"/>
</dbReference>
<dbReference type="GO" id="GO:0008902">
    <property type="term" value="F:hydroxymethylpyrimidine kinase activity"/>
    <property type="evidence" value="ECO:0007669"/>
    <property type="project" value="TreeGrafter"/>
</dbReference>
<reference evidence="3" key="1">
    <citation type="submission" date="2023-03" db="EMBL/GenBank/DDBJ databases">
        <authorList>
            <person name="Steffen K."/>
            <person name="Cardenas P."/>
        </authorList>
    </citation>
    <scope>NUCLEOTIDE SEQUENCE</scope>
</reference>
<dbReference type="Gene3D" id="3.40.1190.20">
    <property type="match status" value="1"/>
</dbReference>
<comment type="caution">
    <text evidence="3">The sequence shown here is derived from an EMBL/GenBank/DDBJ whole genome shotgun (WGS) entry which is preliminary data.</text>
</comment>
<dbReference type="Pfam" id="PF10120">
    <property type="entry name" value="ThiN"/>
    <property type="match status" value="1"/>
</dbReference>
<organism evidence="3 4">
    <name type="scientific">Geodia barretti</name>
    <name type="common">Barrett's horny sponge</name>
    <dbReference type="NCBI Taxonomy" id="519541"/>
    <lineage>
        <taxon>Eukaryota</taxon>
        <taxon>Metazoa</taxon>
        <taxon>Porifera</taxon>
        <taxon>Demospongiae</taxon>
        <taxon>Heteroscleromorpha</taxon>
        <taxon>Tetractinellida</taxon>
        <taxon>Astrophorina</taxon>
        <taxon>Geodiidae</taxon>
        <taxon>Geodia</taxon>
    </lineage>
</organism>
<proteinExistence type="predicted"/>
<evidence type="ECO:0000259" key="1">
    <source>
        <dbReference type="Pfam" id="PF08543"/>
    </source>
</evidence>
<dbReference type="EMBL" id="CASHTH010003031">
    <property type="protein sequence ID" value="CAI8039300.1"/>
    <property type="molecule type" value="Genomic_DNA"/>
</dbReference>
<dbReference type="InterPro" id="IPR029056">
    <property type="entry name" value="Ribokinase-like"/>
</dbReference>
<dbReference type="SUPFAM" id="SSF53613">
    <property type="entry name" value="Ribokinase-like"/>
    <property type="match status" value="1"/>
</dbReference>
<dbReference type="PANTHER" id="PTHR20858:SF17">
    <property type="entry name" value="HYDROXYMETHYLPYRIMIDINE_PHOSPHOMETHYLPYRIMIDINE KINASE THI20-RELATED"/>
    <property type="match status" value="1"/>
</dbReference>
<evidence type="ECO:0000259" key="2">
    <source>
        <dbReference type="Pfam" id="PF10120"/>
    </source>
</evidence>
<dbReference type="InterPro" id="IPR004399">
    <property type="entry name" value="HMP/HMP-P_kinase_dom"/>
</dbReference>
<dbReference type="Proteomes" id="UP001174909">
    <property type="component" value="Unassembled WGS sequence"/>
</dbReference>
<evidence type="ECO:0000313" key="4">
    <source>
        <dbReference type="Proteomes" id="UP001174909"/>
    </source>
</evidence>
<feature type="domain" description="Thiamine-phosphate synthase ThiN" evidence="2">
    <location>
        <begin position="259"/>
        <end position="426"/>
    </location>
</feature>
<keyword evidence="4" id="KW-1185">Reference proteome</keyword>
<dbReference type="Gene3D" id="3.40.225.10">
    <property type="entry name" value="Class II aldolase/adducin N-terminal domain"/>
    <property type="match status" value="1"/>
</dbReference>
<dbReference type="CDD" id="cd01169">
    <property type="entry name" value="HMPP_kinase"/>
    <property type="match status" value="1"/>
</dbReference>
<evidence type="ECO:0000313" key="3">
    <source>
        <dbReference type="EMBL" id="CAI8039300.1"/>
    </source>
</evidence>
<dbReference type="SUPFAM" id="SSF53639">
    <property type="entry name" value="AraD/HMP-PK domain-like"/>
    <property type="match status" value="1"/>
</dbReference>